<accession>A0A7K5G0T2</accession>
<keyword evidence="1" id="KW-0808">Transferase</keyword>
<dbReference type="PROSITE" id="PS50879">
    <property type="entry name" value="RNASE_H_1"/>
    <property type="match status" value="1"/>
</dbReference>
<keyword evidence="8" id="KW-0862">Zinc</keyword>
<evidence type="ECO:0000256" key="3">
    <source>
        <dbReference type="ARBA" id="ARBA00022722"/>
    </source>
</evidence>
<keyword evidence="8" id="KW-0863">Zinc-finger</keyword>
<feature type="domain" description="Integrase-type" evidence="9">
    <location>
        <begin position="141"/>
        <end position="182"/>
    </location>
</feature>
<dbReference type="Gene3D" id="1.10.10.200">
    <property type="match status" value="1"/>
</dbReference>
<feature type="non-terminal residue" evidence="11">
    <location>
        <position position="1"/>
    </location>
</feature>
<organism evidence="11 12">
    <name type="scientific">Probosciger aterrimus</name>
    <name type="common">Palm cockatoo</name>
    <dbReference type="NCBI Taxonomy" id="141839"/>
    <lineage>
        <taxon>Eukaryota</taxon>
        <taxon>Metazoa</taxon>
        <taxon>Chordata</taxon>
        <taxon>Craniata</taxon>
        <taxon>Vertebrata</taxon>
        <taxon>Euteleostomi</taxon>
        <taxon>Archelosauria</taxon>
        <taxon>Archosauria</taxon>
        <taxon>Dinosauria</taxon>
        <taxon>Saurischia</taxon>
        <taxon>Theropoda</taxon>
        <taxon>Coelurosauria</taxon>
        <taxon>Aves</taxon>
        <taxon>Neognathae</taxon>
        <taxon>Neoaves</taxon>
        <taxon>Telluraves</taxon>
        <taxon>Australaves</taxon>
        <taxon>Psittaciformes</taxon>
        <taxon>Cacatuidae</taxon>
        <taxon>Probosciger</taxon>
    </lineage>
</organism>
<dbReference type="PROSITE" id="PS50876">
    <property type="entry name" value="ZF_INTEGRASE"/>
    <property type="match status" value="1"/>
</dbReference>
<comment type="caution">
    <text evidence="11">The sequence shown here is derived from an EMBL/GenBank/DDBJ whole genome shotgun (WGS) entry which is preliminary data.</text>
</comment>
<dbReference type="SUPFAM" id="SSF46919">
    <property type="entry name" value="N-terminal Zn binding domain of HIV integrase"/>
    <property type="match status" value="1"/>
</dbReference>
<reference evidence="11 12" key="1">
    <citation type="submission" date="2019-09" db="EMBL/GenBank/DDBJ databases">
        <title>Bird 10,000 Genomes (B10K) Project - Family phase.</title>
        <authorList>
            <person name="Zhang G."/>
        </authorList>
    </citation>
    <scope>NUCLEOTIDE SEQUENCE [LARGE SCALE GENOMIC DNA]</scope>
    <source>
        <strain evidence="11">B10K-DU-017-47</strain>
    </source>
</reference>
<name>A0A7K5G0T2_PROAR</name>
<dbReference type="GO" id="GO:0035613">
    <property type="term" value="F:RNA stem-loop binding"/>
    <property type="evidence" value="ECO:0007669"/>
    <property type="project" value="TreeGrafter"/>
</dbReference>
<keyword evidence="6" id="KW-0378">Hydrolase</keyword>
<dbReference type="GO" id="GO:0008270">
    <property type="term" value="F:zinc ion binding"/>
    <property type="evidence" value="ECO:0007669"/>
    <property type="project" value="UniProtKB-KW"/>
</dbReference>
<evidence type="ECO:0000256" key="6">
    <source>
        <dbReference type="ARBA" id="ARBA00022801"/>
    </source>
</evidence>
<dbReference type="EMBL" id="VYZH01010240">
    <property type="protein sequence ID" value="NWS50703.1"/>
    <property type="molecule type" value="Genomic_DNA"/>
</dbReference>
<evidence type="ECO:0000259" key="10">
    <source>
        <dbReference type="PROSITE" id="PS50879"/>
    </source>
</evidence>
<feature type="non-terminal residue" evidence="11">
    <location>
        <position position="183"/>
    </location>
</feature>
<protein>
    <submittedName>
        <fullName evidence="11">POL1 protein</fullName>
    </submittedName>
</protein>
<dbReference type="SUPFAM" id="SSF53098">
    <property type="entry name" value="Ribonuclease H-like"/>
    <property type="match status" value="1"/>
</dbReference>
<keyword evidence="2" id="KW-0548">Nucleotidyltransferase</keyword>
<evidence type="ECO:0000256" key="8">
    <source>
        <dbReference type="PROSITE-ProRule" id="PRU00450"/>
    </source>
</evidence>
<dbReference type="GO" id="GO:0004523">
    <property type="term" value="F:RNA-DNA hybrid ribonuclease activity"/>
    <property type="evidence" value="ECO:0007669"/>
    <property type="project" value="InterPro"/>
</dbReference>
<evidence type="ECO:0000259" key="9">
    <source>
        <dbReference type="PROSITE" id="PS50876"/>
    </source>
</evidence>
<feature type="domain" description="RNase H type-1" evidence="10">
    <location>
        <begin position="11"/>
        <end position="142"/>
    </location>
</feature>
<dbReference type="Gene3D" id="3.30.420.10">
    <property type="entry name" value="Ribonuclease H-like superfamily/Ribonuclease H"/>
    <property type="match status" value="1"/>
</dbReference>
<dbReference type="InterPro" id="IPR017856">
    <property type="entry name" value="Integrase-like_N"/>
</dbReference>
<dbReference type="InterPro" id="IPR012337">
    <property type="entry name" value="RNaseH-like_sf"/>
</dbReference>
<evidence type="ECO:0000313" key="11">
    <source>
        <dbReference type="EMBL" id="NWS50703.1"/>
    </source>
</evidence>
<evidence type="ECO:0000256" key="1">
    <source>
        <dbReference type="ARBA" id="ARBA00022679"/>
    </source>
</evidence>
<keyword evidence="3" id="KW-0540">Nuclease</keyword>
<dbReference type="GO" id="GO:0003964">
    <property type="term" value="F:RNA-directed DNA polymerase activity"/>
    <property type="evidence" value="ECO:0007669"/>
    <property type="project" value="UniProtKB-KW"/>
</dbReference>
<keyword evidence="7" id="KW-0695">RNA-directed DNA polymerase</keyword>
<dbReference type="AlphaFoldDB" id="A0A7K5G0T2"/>
<dbReference type="PANTHER" id="PTHR41694">
    <property type="entry name" value="ENDOGENOUS RETROVIRUS GROUP K MEMBER POL PROTEIN"/>
    <property type="match status" value="1"/>
</dbReference>
<dbReference type="InterPro" id="IPR036397">
    <property type="entry name" value="RNaseH_sf"/>
</dbReference>
<evidence type="ECO:0000256" key="4">
    <source>
        <dbReference type="ARBA" id="ARBA00022723"/>
    </source>
</evidence>
<keyword evidence="5" id="KW-0255">Endonuclease</keyword>
<sequence length="183" mass="20238">LTAGLRITTTPQRGRTVFTDASSTTHMAVVVWQENSKWLRNRFVDPEASVQQLEAKAVAEAFSMWPDESLNVVTDSMFVYKLVQSMATPGWAGSELAILFETALQQRQAPAAIIHVRSHTSTPGYFQEGNQKADQAAKGIWTLAEARDLHVQLHLGAKALAKQCRIPLTQAREIVATCPYCQN</sequence>
<evidence type="ECO:0000313" key="12">
    <source>
        <dbReference type="Proteomes" id="UP000562415"/>
    </source>
</evidence>
<evidence type="ECO:0000256" key="2">
    <source>
        <dbReference type="ARBA" id="ARBA00022695"/>
    </source>
</evidence>
<dbReference type="Pfam" id="PF00075">
    <property type="entry name" value="RNase_H"/>
    <property type="match status" value="1"/>
</dbReference>
<dbReference type="InterPro" id="IPR002156">
    <property type="entry name" value="RNaseH_domain"/>
</dbReference>
<dbReference type="InterPro" id="IPR003308">
    <property type="entry name" value="Integrase_Zn-bd_dom_N"/>
</dbReference>
<keyword evidence="12" id="KW-1185">Reference proteome</keyword>
<dbReference type="OrthoDB" id="9350948at2759"/>
<evidence type="ECO:0000256" key="7">
    <source>
        <dbReference type="ARBA" id="ARBA00022918"/>
    </source>
</evidence>
<dbReference type="PANTHER" id="PTHR41694:SF3">
    <property type="entry name" value="RNA-DIRECTED DNA POLYMERASE-RELATED"/>
    <property type="match status" value="1"/>
</dbReference>
<evidence type="ECO:0000256" key="5">
    <source>
        <dbReference type="ARBA" id="ARBA00022759"/>
    </source>
</evidence>
<keyword evidence="4" id="KW-0479">Metal-binding</keyword>
<dbReference type="Pfam" id="PF02022">
    <property type="entry name" value="Integrase_Zn"/>
    <property type="match status" value="1"/>
</dbReference>
<proteinExistence type="predicted"/>
<gene>
    <name evidence="11" type="primary">Pol_8</name>
    <name evidence="11" type="ORF">PROATE_R15135</name>
</gene>
<dbReference type="Proteomes" id="UP000562415">
    <property type="component" value="Unassembled WGS sequence"/>
</dbReference>